<dbReference type="InterPro" id="IPR033954">
    <property type="entry name" value="DiS-bond_Isoase_DsbC/G"/>
</dbReference>
<evidence type="ECO:0000313" key="10">
    <source>
        <dbReference type="EMBL" id="NVO78952.1"/>
    </source>
</evidence>
<accession>A0A850QEQ9</accession>
<evidence type="ECO:0000256" key="2">
    <source>
        <dbReference type="ARBA" id="ARBA00009813"/>
    </source>
</evidence>
<dbReference type="Gene3D" id="3.10.450.70">
    <property type="entry name" value="Disulphide bond isomerase, DsbC/G, N-terminal"/>
    <property type="match status" value="1"/>
</dbReference>
<evidence type="ECO:0000256" key="5">
    <source>
        <dbReference type="ARBA" id="ARBA00023157"/>
    </source>
</evidence>
<dbReference type="CDD" id="cd03020">
    <property type="entry name" value="DsbA_DsbC_DsbG"/>
    <property type="match status" value="1"/>
</dbReference>
<dbReference type="Proteomes" id="UP000588051">
    <property type="component" value="Unassembled WGS sequence"/>
</dbReference>
<evidence type="ECO:0000259" key="9">
    <source>
        <dbReference type="Pfam" id="PF13098"/>
    </source>
</evidence>
<dbReference type="InterPro" id="IPR018950">
    <property type="entry name" value="DiS-bond_isomerase_DsbC/G_N"/>
</dbReference>
<keyword evidence="4 7" id="KW-0574">Periplasm</keyword>
<evidence type="ECO:0000259" key="8">
    <source>
        <dbReference type="Pfam" id="PF10411"/>
    </source>
</evidence>
<dbReference type="InterPro" id="IPR051470">
    <property type="entry name" value="Thiol:disulfide_interchange"/>
</dbReference>
<keyword evidence="5" id="KW-1015">Disulfide bond</keyword>
<dbReference type="RefSeq" id="WP_176804487.1">
    <property type="nucleotide sequence ID" value="NZ_JABXYJ010000008.1"/>
</dbReference>
<dbReference type="PANTHER" id="PTHR35272:SF3">
    <property type="entry name" value="THIOL:DISULFIDE INTERCHANGE PROTEIN DSBC"/>
    <property type="match status" value="1"/>
</dbReference>
<dbReference type="AlphaFoldDB" id="A0A850QEQ9"/>
<evidence type="ECO:0000256" key="4">
    <source>
        <dbReference type="ARBA" id="ARBA00022764"/>
    </source>
</evidence>
<evidence type="ECO:0000256" key="7">
    <source>
        <dbReference type="RuleBase" id="RU364038"/>
    </source>
</evidence>
<sequence>MKKHHIQLALILLTASTLAAAGKPTESQQQNAVIQKLEQRLGAGQIETITAGPVSGLYEVRTKSDILYTDKEGKYLIAGKVIDLTSGKNLTEERLNEINKIDFKTLPLDAAIKFTKGDGSRVIAIFEDPNCGYCKKLRHTLQEMDNITIYTYQFNILATDSKTKSHDIWCAADRAKAWDEWMLNNKVPATASADCKDPDEKVQALGKRYRIQGTPAIIFTDGSRIPGYVDAKALETKLASVKAK</sequence>
<organism evidence="10 11">
    <name type="scientific">Undibacterium oligocarboniphilum</name>
    <dbReference type="NCBI Taxonomy" id="666702"/>
    <lineage>
        <taxon>Bacteria</taxon>
        <taxon>Pseudomonadati</taxon>
        <taxon>Pseudomonadota</taxon>
        <taxon>Betaproteobacteria</taxon>
        <taxon>Burkholderiales</taxon>
        <taxon>Oxalobacteraceae</taxon>
        <taxon>Undibacterium</taxon>
    </lineage>
</organism>
<comment type="caution">
    <text evidence="10">The sequence shown here is derived from an EMBL/GenBank/DDBJ whole genome shotgun (WGS) entry which is preliminary data.</text>
</comment>
<gene>
    <name evidence="10" type="ORF">HV832_14070</name>
</gene>
<keyword evidence="6 7" id="KW-0676">Redox-active center</keyword>
<dbReference type="EMBL" id="JABXYJ010000008">
    <property type="protein sequence ID" value="NVO78952.1"/>
    <property type="molecule type" value="Genomic_DNA"/>
</dbReference>
<dbReference type="InterPro" id="IPR036249">
    <property type="entry name" value="Thioredoxin-like_sf"/>
</dbReference>
<comment type="similarity">
    <text evidence="2 7">Belongs to the thioredoxin family. DsbC subfamily.</text>
</comment>
<evidence type="ECO:0000256" key="6">
    <source>
        <dbReference type="ARBA" id="ARBA00023284"/>
    </source>
</evidence>
<feature type="signal peptide" evidence="7">
    <location>
        <begin position="1"/>
        <end position="20"/>
    </location>
</feature>
<dbReference type="Pfam" id="PF13098">
    <property type="entry name" value="Thioredoxin_2"/>
    <property type="match status" value="1"/>
</dbReference>
<feature type="domain" description="Thioredoxin-like fold" evidence="9">
    <location>
        <begin position="116"/>
        <end position="237"/>
    </location>
</feature>
<keyword evidence="11" id="KW-1185">Reference proteome</keyword>
<comment type="subcellular location">
    <subcellularLocation>
        <location evidence="1 7">Periplasm</location>
    </subcellularLocation>
</comment>
<dbReference type="InterPro" id="IPR012336">
    <property type="entry name" value="Thioredoxin-like_fold"/>
</dbReference>
<keyword evidence="3 7" id="KW-0732">Signal</keyword>
<protein>
    <recommendedName>
        <fullName evidence="7">Thiol:disulfide interchange protein</fullName>
    </recommendedName>
</protein>
<dbReference type="GO" id="GO:0042597">
    <property type="term" value="C:periplasmic space"/>
    <property type="evidence" value="ECO:0007669"/>
    <property type="project" value="UniProtKB-SubCell"/>
</dbReference>
<dbReference type="SUPFAM" id="SSF52833">
    <property type="entry name" value="Thioredoxin-like"/>
    <property type="match status" value="1"/>
</dbReference>
<dbReference type="Gene3D" id="3.40.30.10">
    <property type="entry name" value="Glutaredoxin"/>
    <property type="match status" value="1"/>
</dbReference>
<dbReference type="InterPro" id="IPR009094">
    <property type="entry name" value="DiS-bond_isomerase_DsbC/G_N_sf"/>
</dbReference>
<dbReference type="PANTHER" id="PTHR35272">
    <property type="entry name" value="THIOL:DISULFIDE INTERCHANGE PROTEIN DSBC-RELATED"/>
    <property type="match status" value="1"/>
</dbReference>
<feature type="chain" id="PRO_5033096943" description="Thiol:disulfide interchange protein" evidence="7">
    <location>
        <begin position="21"/>
        <end position="244"/>
    </location>
</feature>
<evidence type="ECO:0000256" key="3">
    <source>
        <dbReference type="ARBA" id="ARBA00022729"/>
    </source>
</evidence>
<reference evidence="10 11" key="1">
    <citation type="submission" date="2020-06" db="EMBL/GenBank/DDBJ databases">
        <authorList>
            <person name="Qiu C."/>
            <person name="Liu Z."/>
        </authorList>
    </citation>
    <scope>NUCLEOTIDE SEQUENCE [LARGE SCALE GENOMIC DNA]</scope>
    <source>
        <strain evidence="10 11">EM 1</strain>
    </source>
</reference>
<name>A0A850QEQ9_9BURK</name>
<feature type="domain" description="Disulphide bond isomerase DsbC/G N-terminal" evidence="8">
    <location>
        <begin position="27"/>
        <end position="92"/>
    </location>
</feature>
<evidence type="ECO:0000256" key="1">
    <source>
        <dbReference type="ARBA" id="ARBA00004418"/>
    </source>
</evidence>
<dbReference type="SUPFAM" id="SSF54423">
    <property type="entry name" value="DsbC/DsbG N-terminal domain-like"/>
    <property type="match status" value="1"/>
</dbReference>
<evidence type="ECO:0000313" key="11">
    <source>
        <dbReference type="Proteomes" id="UP000588051"/>
    </source>
</evidence>
<dbReference type="Pfam" id="PF10411">
    <property type="entry name" value="DsbC_N"/>
    <property type="match status" value="1"/>
</dbReference>
<proteinExistence type="inferred from homology"/>
<comment type="function">
    <text evidence="7">Required for disulfide bond formation in some periplasmic proteins. Acts by transferring its disulfide bond to other proteins and is reduced in the process.</text>
</comment>